<protein>
    <submittedName>
        <fullName evidence="2">Uncharacterized protein LOC110978385 isoform X1</fullName>
    </submittedName>
</protein>
<dbReference type="InterPro" id="IPR036188">
    <property type="entry name" value="FAD/NAD-bd_sf"/>
</dbReference>
<name>A0A8B7Y912_ACAPL</name>
<dbReference type="PANTHER" id="PTHR43734:SF4">
    <property type="entry name" value="AMINE OXIDASE DOMAIN-CONTAINING PROTEIN"/>
    <property type="match status" value="1"/>
</dbReference>
<dbReference type="Proteomes" id="UP000694845">
    <property type="component" value="Unplaced"/>
</dbReference>
<evidence type="ECO:0000313" key="1">
    <source>
        <dbReference type="Proteomes" id="UP000694845"/>
    </source>
</evidence>
<evidence type="ECO:0000313" key="2">
    <source>
        <dbReference type="RefSeq" id="XP_022089032.1"/>
    </source>
</evidence>
<reference evidence="2" key="1">
    <citation type="submission" date="2025-08" db="UniProtKB">
        <authorList>
            <consortium name="RefSeq"/>
        </authorList>
    </citation>
    <scope>IDENTIFICATION</scope>
</reference>
<accession>A0A8B7Y912</accession>
<sequence length="749" mass="86012">MATLSRKVVAVALIFTLMTVLAYLHFSESPMKYFHPVLESVTHPNSNAGEKEHRIVIIGSGPTSLGAAQRLHELQGKYFNTKVTIIEQQDKPGGLASSERDKKGFLWDMGGHVVFSHYDYFDKTLDRAVAHWNQRVRAAYAFMMGSDGKRRFISYPVQNNIEVMDKTDQQKCLVGLEEITRNPSKEKPANFDEWLQQKFGTGLCDVFMRKYNKKVWTVDTTEMNTVWVGERVAVPDINKIKAKIAAYDNGSRLEDSGWGPNRFFRFPRYNGTGGIWQGVASLLPQEWFQFRTEVTGVDLDSKRLFLKNRGDDRRRYTLSYDTLITTEPLDMFVNMLEGKDISLGQMKELVSGLVYSHTHVIGIGLLGKPPKFLSDKSWMYFPDSDSPFYRVTVFSNYSDDHVPKPGTYWSLMCEAAEPKDATNPKYWTKKSVVAATVEALITYGFITSDIVVSKYYRRLDHGYPVPHLNREKILSIVQPWLGAQSIYSRGRFGGWRYEVANQDHSFMQGVEIVDRIVRGIPEETYPDPNLVNTRKNTGRFLQQPLSYEFVIAHYNENLDWLKPFANHSHIYHKGPNMEPPFAVIKWETLPNLGRESHTYLHHIITNYDNLANITVFLQGHGPRKDGGFCFPNPMDYVNNALRNQFCRAAGRTKDWSGLRYTGSMPQDLKSGVLRKSNITLSDVYTAMFNTPHPPSLPRCLKGCFSGTRDNIRKRPKSFYEKLMRFVDFHPNPEEGHYIERLWCVIVNPV</sequence>
<dbReference type="Pfam" id="PF11913">
    <property type="entry name" value="DUF3431"/>
    <property type="match status" value="1"/>
</dbReference>
<dbReference type="Pfam" id="PF13450">
    <property type="entry name" value="NAD_binding_8"/>
    <property type="match status" value="1"/>
</dbReference>
<dbReference type="AlphaFoldDB" id="A0A8B7Y912"/>
<dbReference type="Gene3D" id="3.50.50.60">
    <property type="entry name" value="FAD/NAD(P)-binding domain"/>
    <property type="match status" value="1"/>
</dbReference>
<gene>
    <name evidence="2" type="primary">LOC110978385</name>
</gene>
<dbReference type="RefSeq" id="XP_022089032.1">
    <property type="nucleotide sequence ID" value="XM_022233340.1"/>
</dbReference>
<dbReference type="GeneID" id="110978385"/>
<proteinExistence type="predicted"/>
<dbReference type="InterPro" id="IPR021838">
    <property type="entry name" value="DUF3431"/>
</dbReference>
<dbReference type="KEGG" id="aplc:110978385"/>
<dbReference type="OrthoDB" id="38045at2759"/>
<organism evidence="1 2">
    <name type="scientific">Acanthaster planci</name>
    <name type="common">Crown-of-thorns starfish</name>
    <dbReference type="NCBI Taxonomy" id="133434"/>
    <lineage>
        <taxon>Eukaryota</taxon>
        <taxon>Metazoa</taxon>
        <taxon>Echinodermata</taxon>
        <taxon>Eleutherozoa</taxon>
        <taxon>Asterozoa</taxon>
        <taxon>Asteroidea</taxon>
        <taxon>Valvatacea</taxon>
        <taxon>Valvatida</taxon>
        <taxon>Acanthasteridae</taxon>
        <taxon>Acanthaster</taxon>
    </lineage>
</organism>
<dbReference type="SUPFAM" id="SSF51971">
    <property type="entry name" value="Nucleotide-binding domain"/>
    <property type="match status" value="1"/>
</dbReference>
<keyword evidence="1" id="KW-1185">Reference proteome</keyword>
<dbReference type="PANTHER" id="PTHR43734">
    <property type="entry name" value="PHYTOENE DESATURASE"/>
    <property type="match status" value="1"/>
</dbReference>